<accession>A0A232M727</accession>
<organism evidence="1 2">
    <name type="scientific">Elaphomyces granulatus</name>
    <dbReference type="NCBI Taxonomy" id="519963"/>
    <lineage>
        <taxon>Eukaryota</taxon>
        <taxon>Fungi</taxon>
        <taxon>Dikarya</taxon>
        <taxon>Ascomycota</taxon>
        <taxon>Pezizomycotina</taxon>
        <taxon>Eurotiomycetes</taxon>
        <taxon>Eurotiomycetidae</taxon>
        <taxon>Eurotiales</taxon>
        <taxon>Elaphomycetaceae</taxon>
        <taxon>Elaphomyces</taxon>
    </lineage>
</organism>
<dbReference type="EMBL" id="NPHW01002110">
    <property type="protein sequence ID" value="OXV12138.1"/>
    <property type="molecule type" value="Genomic_DNA"/>
</dbReference>
<reference evidence="1 2" key="1">
    <citation type="journal article" date="2015" name="Environ. Microbiol.">
        <title>Metagenome sequence of Elaphomyces granulatus from sporocarp tissue reveals Ascomycota ectomycorrhizal fingerprints of genome expansion and a Proteobacteria-rich microbiome.</title>
        <authorList>
            <person name="Quandt C.A."/>
            <person name="Kohler A."/>
            <person name="Hesse C.N."/>
            <person name="Sharpton T.J."/>
            <person name="Martin F."/>
            <person name="Spatafora J.W."/>
        </authorList>
    </citation>
    <scope>NUCLEOTIDE SEQUENCE [LARGE SCALE GENOMIC DNA]</scope>
    <source>
        <strain evidence="1 2">OSC145934</strain>
    </source>
</reference>
<evidence type="ECO:0000313" key="1">
    <source>
        <dbReference type="EMBL" id="OXV12138.1"/>
    </source>
</evidence>
<comment type="caution">
    <text evidence="1">The sequence shown here is derived from an EMBL/GenBank/DDBJ whole genome shotgun (WGS) entry which is preliminary data.</text>
</comment>
<protein>
    <submittedName>
        <fullName evidence="1">Uncharacterized protein</fullName>
    </submittedName>
</protein>
<dbReference type="AlphaFoldDB" id="A0A232M727"/>
<proteinExistence type="predicted"/>
<dbReference type="OrthoDB" id="4760831at2759"/>
<keyword evidence="2" id="KW-1185">Reference proteome</keyword>
<name>A0A232M727_9EURO</name>
<dbReference type="Proteomes" id="UP000243515">
    <property type="component" value="Unassembled WGS sequence"/>
</dbReference>
<sequence length="374" mass="41303">MANATRSVHSLKHEPNFRAAVKSINTAVQHALKKSTYSDAAVLALSWENDDLNLGPITQEFLNTFRSVLGFKTDNYVIPATSKHDAVLGLKGKIRDFRQEYDGEDCLLVVVYEGHSGFSPASGLEILGSLSDRRAPSIPWVVVEYEFFDFNADLLFIMDCCYASIAAAGPESGNFEYLVASAQEPMASPIVETSFSRRLIDILLSLEEPVTVAQVHEILVNQANDPRSRLDYTPVHVVRASKPSITLSPVIRVPRELKGLRRDRDHSDGKVLVSVLVRGKTTIPDIVQWKKWLAREIPSDVADIQVEAVFDSHSALCLLTLPIAVWDMAKNNEAFSFIAYVESSNLMNSDAFNAVSTGILESRSGNVAIRPGRK</sequence>
<gene>
    <name evidence="1" type="ORF">Egran_00102</name>
</gene>
<evidence type="ECO:0000313" key="2">
    <source>
        <dbReference type="Proteomes" id="UP000243515"/>
    </source>
</evidence>